<dbReference type="EMBL" id="JYDR01003858">
    <property type="protein sequence ID" value="KRY49247.1"/>
    <property type="molecule type" value="Genomic_DNA"/>
</dbReference>
<gene>
    <name evidence="1" type="ORF">T4A_1695</name>
</gene>
<sequence length="50" mass="5849">MPFLAAVSQGSGLHLFQDEGNFPVLRYLLRALDMLHEDELQHNMYIKNFK</sequence>
<protein>
    <submittedName>
        <fullName evidence="1">Uncharacterized protein</fullName>
    </submittedName>
</protein>
<accession>A0A0V1CIY2</accession>
<dbReference type="AlphaFoldDB" id="A0A0V1CIY2"/>
<reference evidence="1 2" key="1">
    <citation type="submission" date="2015-01" db="EMBL/GenBank/DDBJ databases">
        <title>Evolution of Trichinella species and genotypes.</title>
        <authorList>
            <person name="Korhonen P.K."/>
            <person name="Edoardo P."/>
            <person name="Giuseppe L.R."/>
            <person name="Gasser R.B."/>
        </authorList>
    </citation>
    <scope>NUCLEOTIDE SEQUENCE [LARGE SCALE GENOMIC DNA]</scope>
    <source>
        <strain evidence="1">ISS13</strain>
    </source>
</reference>
<evidence type="ECO:0000313" key="1">
    <source>
        <dbReference type="EMBL" id="KRY49247.1"/>
    </source>
</evidence>
<comment type="caution">
    <text evidence="1">The sequence shown here is derived from an EMBL/GenBank/DDBJ whole genome shotgun (WGS) entry which is preliminary data.</text>
</comment>
<name>A0A0V1CIY2_TRIPS</name>
<evidence type="ECO:0000313" key="2">
    <source>
        <dbReference type="Proteomes" id="UP000054632"/>
    </source>
</evidence>
<organism evidence="1 2">
    <name type="scientific">Trichinella pseudospiralis</name>
    <name type="common">Parasitic roundworm</name>
    <dbReference type="NCBI Taxonomy" id="6337"/>
    <lineage>
        <taxon>Eukaryota</taxon>
        <taxon>Metazoa</taxon>
        <taxon>Ecdysozoa</taxon>
        <taxon>Nematoda</taxon>
        <taxon>Enoplea</taxon>
        <taxon>Dorylaimia</taxon>
        <taxon>Trichinellida</taxon>
        <taxon>Trichinellidae</taxon>
        <taxon>Trichinella</taxon>
    </lineage>
</organism>
<proteinExistence type="predicted"/>
<dbReference type="Proteomes" id="UP000054632">
    <property type="component" value="Unassembled WGS sequence"/>
</dbReference>